<name>A0A336K1X2_CULSO</name>
<feature type="compositionally biased region" description="Acidic residues" evidence="1">
    <location>
        <begin position="1"/>
        <end position="12"/>
    </location>
</feature>
<feature type="region of interest" description="Disordered" evidence="1">
    <location>
        <begin position="1"/>
        <end position="40"/>
    </location>
</feature>
<feature type="domain" description="BRCT" evidence="2">
    <location>
        <begin position="95"/>
        <end position="184"/>
    </location>
</feature>
<evidence type="ECO:0000256" key="1">
    <source>
        <dbReference type="SAM" id="MobiDB-lite"/>
    </source>
</evidence>
<dbReference type="OMA" id="SICKERW"/>
<sequence length="701" mass="80753">MTGSQDEIEELSQEVQNMEVSIRKSPSPQPAGLQTPTAKRRKELLQQYKNSPSAAARVRLLKELKSNDVTEPNLYRDEIELVTVEERELAQKERTLEELFQGISLYIDIRTGEDNRSEGIKMHLRSKGITVTDDITTATHIIFKEGLKTTFKRGKELNLPFVSLLWIDACKKYKALVDYRTYPVRNIEQYEDPVLCKKIRRKRSMQPGTAFVLKTPKRKRNKAKITGETPNIEITPKSSKSKSTKNNSLYTPKSIEVTVRSRTKAHVSTKVKHDGTVFYSSDEMEVSNEQKFVTTPKRKEDHPKNKRQTKYTPKIIEIEKSDQTVNIQEIHIKEQNNILKGPINSTRFTEAKINTPNFEDISPIMLEINSTPSPIQSVPIEDYTEKRKKSVKTVHEETQHIRKSLRKRKLFNPNLTPTLIEHDDKSVAPEIEVPNEPVGLTQPVLKTSSNEAFENQENNCNKNTQTQCQKHGTSKNHTSHSRVFVSSGLENENRKLFKSAIKQISSFTKTKTDIQSVINKNTTHLIVQEPYAKTQKLLLAILHGIWILKINYLKDCLKKKQWLPEEMYEISEFLPGISLSRAERQVFGKNYKMRLFNKKKLYICPNLNAGAAEIREFIELSDGVVTEKIEEAQFQIRDEVDLDCDQNCQISSMWITDSIGAGHLKDVRKYLLNRPVFSQITQNEREPIEDIEMKSHTLSFE</sequence>
<organism evidence="3">
    <name type="scientific">Culicoides sonorensis</name>
    <name type="common">Biting midge</name>
    <dbReference type="NCBI Taxonomy" id="179676"/>
    <lineage>
        <taxon>Eukaryota</taxon>
        <taxon>Metazoa</taxon>
        <taxon>Ecdysozoa</taxon>
        <taxon>Arthropoda</taxon>
        <taxon>Hexapoda</taxon>
        <taxon>Insecta</taxon>
        <taxon>Pterygota</taxon>
        <taxon>Neoptera</taxon>
        <taxon>Endopterygota</taxon>
        <taxon>Diptera</taxon>
        <taxon>Nematocera</taxon>
        <taxon>Chironomoidea</taxon>
        <taxon>Ceratopogonidae</taxon>
        <taxon>Ceratopogoninae</taxon>
        <taxon>Culicoides</taxon>
        <taxon>Monoculicoides</taxon>
    </lineage>
</organism>
<dbReference type="PROSITE" id="PS50172">
    <property type="entry name" value="BRCT"/>
    <property type="match status" value="2"/>
</dbReference>
<protein>
    <submittedName>
        <fullName evidence="3">CSON013513 protein</fullName>
    </submittedName>
</protein>
<gene>
    <name evidence="3" type="primary">CSON013513</name>
</gene>
<dbReference type="InterPro" id="IPR022047">
    <property type="entry name" value="Microcephalin-like"/>
</dbReference>
<reference evidence="4" key="2">
    <citation type="submission" date="2018-07" db="EMBL/GenBank/DDBJ databases">
        <authorList>
            <person name="Quirk P.G."/>
            <person name="Krulwich T.A."/>
        </authorList>
    </citation>
    <scope>NUCLEOTIDE SEQUENCE</scope>
</reference>
<dbReference type="AlphaFoldDB" id="A0A336K1X2"/>
<dbReference type="GO" id="GO:0000278">
    <property type="term" value="P:mitotic cell cycle"/>
    <property type="evidence" value="ECO:0007669"/>
    <property type="project" value="TreeGrafter"/>
</dbReference>
<dbReference type="CDD" id="cd17716">
    <property type="entry name" value="BRCT_microcephalin_rpt1"/>
    <property type="match status" value="1"/>
</dbReference>
<feature type="region of interest" description="Disordered" evidence="1">
    <location>
        <begin position="462"/>
        <end position="481"/>
    </location>
</feature>
<evidence type="ECO:0000313" key="3">
    <source>
        <dbReference type="EMBL" id="SSW98964.1"/>
    </source>
</evidence>
<dbReference type="InterPro" id="IPR001357">
    <property type="entry name" value="BRCT_dom"/>
</dbReference>
<evidence type="ECO:0000313" key="4">
    <source>
        <dbReference type="EMBL" id="SSX19346.1"/>
    </source>
</evidence>
<feature type="region of interest" description="Disordered" evidence="1">
    <location>
        <begin position="286"/>
        <end position="309"/>
    </location>
</feature>
<reference evidence="3" key="1">
    <citation type="submission" date="2018-04" db="EMBL/GenBank/DDBJ databases">
        <authorList>
            <person name="Go L.Y."/>
            <person name="Mitchell J.A."/>
        </authorList>
    </citation>
    <scope>NUCLEOTIDE SEQUENCE</scope>
    <source>
        <tissue evidence="3">Whole organism</tissue>
    </source>
</reference>
<evidence type="ECO:0000259" key="2">
    <source>
        <dbReference type="PROSITE" id="PS50172"/>
    </source>
</evidence>
<dbReference type="Pfam" id="PF00533">
    <property type="entry name" value="BRCT"/>
    <property type="match status" value="2"/>
</dbReference>
<dbReference type="EMBL" id="UFQS01000067">
    <property type="protein sequence ID" value="SSW98964.1"/>
    <property type="molecule type" value="Genomic_DNA"/>
</dbReference>
<dbReference type="VEuPathDB" id="VectorBase:CSON013513"/>
<accession>A0A336K1X2</accession>
<proteinExistence type="predicted"/>
<dbReference type="InterPro" id="IPR036420">
    <property type="entry name" value="BRCT_dom_sf"/>
</dbReference>
<dbReference type="SMART" id="SM00292">
    <property type="entry name" value="BRCT"/>
    <property type="match status" value="3"/>
</dbReference>
<dbReference type="PANTHER" id="PTHR14625">
    <property type="entry name" value="MICROCEPHALIN"/>
    <property type="match status" value="1"/>
</dbReference>
<dbReference type="Gene3D" id="3.40.50.10190">
    <property type="entry name" value="BRCT domain"/>
    <property type="match status" value="3"/>
</dbReference>
<dbReference type="SUPFAM" id="SSF52113">
    <property type="entry name" value="BRCT domain"/>
    <property type="match status" value="2"/>
</dbReference>
<dbReference type="PANTHER" id="PTHR14625:SF3">
    <property type="entry name" value="MICROCEPHALIN"/>
    <property type="match status" value="1"/>
</dbReference>
<feature type="domain" description="BRCT" evidence="2">
    <location>
        <begin position="483"/>
        <end position="570"/>
    </location>
</feature>
<dbReference type="EMBL" id="UFQT01000067">
    <property type="protein sequence ID" value="SSX19346.1"/>
    <property type="molecule type" value="Genomic_DNA"/>
</dbReference>